<sequence>MPNARDLVRFIFDLRNRLKCLIQDIVALPAATNADDQMIITWRLLLLALTEDVVGSIISLGKLEDENHARALRMLDRSVFEYGLRLEYYVFCPEDAVAHGSNLKNWWGVLIKASAPYMVIESFTKDEKERLDAAISDAGDIYFPKIQAMLNYCLKKNGYKSGERKRRSRWILSNYYQLGSALVHGSQGAFIDFFAKNPATDAFAYTPKSSRFTVYDTLFNTALNLIGIVGSEEKFRKTNLAVDMYY</sequence>
<evidence type="ECO:0000313" key="1">
    <source>
        <dbReference type="EMBL" id="CBH75742.1"/>
    </source>
</evidence>
<gene>
    <name evidence="1" type="ORF">CARN1_1140</name>
</gene>
<reference evidence="1" key="1">
    <citation type="submission" date="2009-10" db="EMBL/GenBank/DDBJ databases">
        <title>Diversity of trophic interactions inside an arsenic-rich microbial ecosystem.</title>
        <authorList>
            <person name="Bertin P.N."/>
            <person name="Heinrich-Salmeron A."/>
            <person name="Pelletier E."/>
            <person name="Goulhen-Chollet F."/>
            <person name="Arsene-Ploetze F."/>
            <person name="Gallien S."/>
            <person name="Calteau A."/>
            <person name="Vallenet D."/>
            <person name="Casiot C."/>
            <person name="Chane-Woon-Ming B."/>
            <person name="Giloteaux L."/>
            <person name="Barakat M."/>
            <person name="Bonnefoy V."/>
            <person name="Bruneel O."/>
            <person name="Chandler M."/>
            <person name="Cleiss J."/>
            <person name="Duran R."/>
            <person name="Elbaz-Poulichet F."/>
            <person name="Fonknechten N."/>
            <person name="Lauga B."/>
            <person name="Mornico D."/>
            <person name="Ortet P."/>
            <person name="Schaeffer C."/>
            <person name="Siguier P."/>
            <person name="Alexander Thil Smith A."/>
            <person name="Van Dorsselaer A."/>
            <person name="Weissenbach J."/>
            <person name="Medigue C."/>
            <person name="Le Paslier D."/>
        </authorList>
    </citation>
    <scope>NUCLEOTIDE SEQUENCE</scope>
</reference>
<name>E6PH04_9ZZZZ</name>
<protein>
    <submittedName>
        <fullName evidence="1">Uncharacterized protein</fullName>
    </submittedName>
</protein>
<proteinExistence type="predicted"/>
<dbReference type="AlphaFoldDB" id="E6PH04"/>
<dbReference type="EMBL" id="CABL01000016">
    <property type="protein sequence ID" value="CBH75742.1"/>
    <property type="molecule type" value="Genomic_DNA"/>
</dbReference>
<comment type="caution">
    <text evidence="1">The sequence shown here is derived from an EMBL/GenBank/DDBJ whole genome shotgun (WGS) entry which is preliminary data.</text>
</comment>
<accession>E6PH04</accession>
<organism evidence="1">
    <name type="scientific">mine drainage metagenome</name>
    <dbReference type="NCBI Taxonomy" id="410659"/>
    <lineage>
        <taxon>unclassified sequences</taxon>
        <taxon>metagenomes</taxon>
        <taxon>ecological metagenomes</taxon>
    </lineage>
</organism>